<evidence type="ECO:0008006" key="5">
    <source>
        <dbReference type="Google" id="ProtNLM"/>
    </source>
</evidence>
<evidence type="ECO:0000313" key="3">
    <source>
        <dbReference type="EMBL" id="KIX03031.1"/>
    </source>
</evidence>
<dbReference type="STRING" id="1442369.A0A0D2IID4"/>
<dbReference type="VEuPathDB" id="FungiDB:Z518_06581"/>
<feature type="domain" description="HNH nuclease" evidence="1">
    <location>
        <begin position="138"/>
        <end position="215"/>
    </location>
</feature>
<evidence type="ECO:0000313" key="4">
    <source>
        <dbReference type="Proteomes" id="UP000053617"/>
    </source>
</evidence>
<dbReference type="InterPro" id="IPR003615">
    <property type="entry name" value="HNH_nuc"/>
</dbReference>
<evidence type="ECO:0000259" key="2">
    <source>
        <dbReference type="Pfam" id="PF25324"/>
    </source>
</evidence>
<dbReference type="AlphaFoldDB" id="A0A0D2IID4"/>
<dbReference type="EMBL" id="KN847479">
    <property type="protein sequence ID" value="KIX03031.1"/>
    <property type="molecule type" value="Genomic_DNA"/>
</dbReference>
<dbReference type="Proteomes" id="UP000053617">
    <property type="component" value="Unassembled WGS sequence"/>
</dbReference>
<dbReference type="InterPro" id="IPR057203">
    <property type="entry name" value="DUF7881"/>
</dbReference>
<keyword evidence="4" id="KW-1185">Reference proteome</keyword>
<organism evidence="3 4">
    <name type="scientific">Rhinocladiella mackenziei CBS 650.93</name>
    <dbReference type="NCBI Taxonomy" id="1442369"/>
    <lineage>
        <taxon>Eukaryota</taxon>
        <taxon>Fungi</taxon>
        <taxon>Dikarya</taxon>
        <taxon>Ascomycota</taxon>
        <taxon>Pezizomycotina</taxon>
        <taxon>Eurotiomycetes</taxon>
        <taxon>Chaetothyriomycetidae</taxon>
        <taxon>Chaetothyriales</taxon>
        <taxon>Herpotrichiellaceae</taxon>
        <taxon>Rhinocladiella</taxon>
    </lineage>
</organism>
<gene>
    <name evidence="3" type="ORF">Z518_06581</name>
</gene>
<protein>
    <recommendedName>
        <fullName evidence="5">HNH nuclease domain-containing protein</fullName>
    </recommendedName>
</protein>
<name>A0A0D2IID4_9EURO</name>
<dbReference type="Pfam" id="PF25324">
    <property type="entry name" value="DUF7881"/>
    <property type="match status" value="1"/>
</dbReference>
<accession>A0A0D2IID4</accession>
<sequence>MSSSKTPTSPTETSIFSSPQRAMPTILRSVLWNVHIYDSNDPTTVIGGLSLTPGITNANLYVMIEILVIISSTFFLRDENETKIERDGHPLQPGKYYIVAADSFQVNDEPWLVRTIDRAPGTRVAAFCDAVRLRDRRCVISGEIVPTFGEIDLWDGFDAAHIFPLAYEGHWIDQNFNRWITIQPAKGGTINSVQNGLLLDSAIHQLFDAYAVSINPDDNYKVVAFMPTPRNIAGKHLDREYFTHPDAPLDSLLRWHFR</sequence>
<dbReference type="RefSeq" id="XP_013270167.1">
    <property type="nucleotide sequence ID" value="XM_013414713.1"/>
</dbReference>
<dbReference type="HOGENOM" id="CLU_055165_2_0_1"/>
<proteinExistence type="predicted"/>
<dbReference type="OrthoDB" id="2142759at2759"/>
<feature type="domain" description="DUF7881" evidence="2">
    <location>
        <begin position="32"/>
        <end position="105"/>
    </location>
</feature>
<dbReference type="Pfam" id="PF13391">
    <property type="entry name" value="HNH_2"/>
    <property type="match status" value="1"/>
</dbReference>
<evidence type="ECO:0000259" key="1">
    <source>
        <dbReference type="Pfam" id="PF13391"/>
    </source>
</evidence>
<dbReference type="GeneID" id="25294652"/>
<reference evidence="3 4" key="1">
    <citation type="submission" date="2015-01" db="EMBL/GenBank/DDBJ databases">
        <title>The Genome Sequence of Rhinocladiella mackenzie CBS 650.93.</title>
        <authorList>
            <consortium name="The Broad Institute Genomics Platform"/>
            <person name="Cuomo C."/>
            <person name="de Hoog S."/>
            <person name="Gorbushina A."/>
            <person name="Stielow B."/>
            <person name="Teixiera M."/>
            <person name="Abouelleil A."/>
            <person name="Chapman S.B."/>
            <person name="Priest M."/>
            <person name="Young S.K."/>
            <person name="Wortman J."/>
            <person name="Nusbaum C."/>
            <person name="Birren B."/>
        </authorList>
    </citation>
    <scope>NUCLEOTIDE SEQUENCE [LARGE SCALE GENOMIC DNA]</scope>
    <source>
        <strain evidence="3 4">CBS 650.93</strain>
    </source>
</reference>